<dbReference type="Pfam" id="PF26640">
    <property type="entry name" value="DUF8212"/>
    <property type="match status" value="1"/>
</dbReference>
<dbReference type="InterPro" id="IPR058525">
    <property type="entry name" value="DUF8212"/>
</dbReference>
<evidence type="ECO:0000313" key="4">
    <source>
        <dbReference type="Proteomes" id="UP001323405"/>
    </source>
</evidence>
<reference evidence="3 4" key="1">
    <citation type="journal article" date="2023" name="bioRxiv">
        <title>High-quality genome assemblies of four members of thePodospora anserinaspecies complex.</title>
        <authorList>
            <person name="Ament-Velasquez S.L."/>
            <person name="Vogan A.A."/>
            <person name="Wallerman O."/>
            <person name="Hartmann F."/>
            <person name="Gautier V."/>
            <person name="Silar P."/>
            <person name="Giraud T."/>
            <person name="Johannesson H."/>
        </authorList>
    </citation>
    <scope>NUCLEOTIDE SEQUENCE [LARGE SCALE GENOMIC DNA]</scope>
    <source>
        <strain evidence="3 4">CBS 415.72m</strain>
    </source>
</reference>
<protein>
    <recommendedName>
        <fullName evidence="5">Heterokaryon incompatibility domain-containing protein</fullName>
    </recommendedName>
</protein>
<feature type="domain" description="Heterokaryon incompatibility" evidence="1">
    <location>
        <begin position="25"/>
        <end position="115"/>
    </location>
</feature>
<dbReference type="EMBL" id="JAFFHA010000006">
    <property type="protein sequence ID" value="KAK4654129.1"/>
    <property type="molecule type" value="Genomic_DNA"/>
</dbReference>
<feature type="domain" description="DUF8212" evidence="2">
    <location>
        <begin position="225"/>
        <end position="257"/>
    </location>
</feature>
<dbReference type="Proteomes" id="UP001323405">
    <property type="component" value="Unassembled WGS sequence"/>
</dbReference>
<dbReference type="RefSeq" id="XP_062743104.1">
    <property type="nucleotide sequence ID" value="XM_062889586.1"/>
</dbReference>
<evidence type="ECO:0008006" key="5">
    <source>
        <dbReference type="Google" id="ProtNLM"/>
    </source>
</evidence>
<gene>
    <name evidence="3" type="ORF">QC762_401310</name>
</gene>
<keyword evidence="4" id="KW-1185">Reference proteome</keyword>
<sequence length="562" mass="63131">MRLIDTTTLKLREFTAYTTSDYPKYAVLSHTWGAEEVTFQDMMTEPLPSEKRGFAKIKATCELARIDGLNFAWVDTCCIDKSSSAELTEAINSMYAWYRASETCYAFLEDLESTTEISASSDFAKCRWFTRGWTLQELIAPTELKFYDKNWVYRGSKHDLAVTLKGITRIPIGILKREQELTTKSVAQRMSWAAFRETTRIEDEAYCLLGIFGIHMPLIYGEGFQAFQRLQQEIVKSIGDMTILAWGSVQSGQGSSEGLQGLFAPSPDAFWIPGVINCLPSLPDITITTRGLRVSRNTWMPLWIHGTTYYLIVGAFSPWTERVSTMQSSSVSALRLSKIGPGIFLRTGLDTEVPVDALYAQHHQSEYYLLTDIPSQINDIYVGYRKHSLHVEVNKTFHVEDAVPHSLWDDADKIFLRESAWQPHARIHYNVVLGVRFKGIGDFSAIEVVVLLDLSSHLPSLIIFQASQAPRLVSKLFGPMSKEHSMMLADLEHLNDSETSLESFVTVSTDRGPARITPVLTETEDVFLSSEEEGSAIPVANLQLQIQDIGDSADSQLVTGER</sequence>
<accession>A0ABR0GET7</accession>
<organism evidence="3 4">
    <name type="scientific">Podospora pseudocomata</name>
    <dbReference type="NCBI Taxonomy" id="2093779"/>
    <lineage>
        <taxon>Eukaryota</taxon>
        <taxon>Fungi</taxon>
        <taxon>Dikarya</taxon>
        <taxon>Ascomycota</taxon>
        <taxon>Pezizomycotina</taxon>
        <taxon>Sordariomycetes</taxon>
        <taxon>Sordariomycetidae</taxon>
        <taxon>Sordariales</taxon>
        <taxon>Podosporaceae</taxon>
        <taxon>Podospora</taxon>
    </lineage>
</organism>
<dbReference type="GeneID" id="87909493"/>
<dbReference type="PANTHER" id="PTHR10622">
    <property type="entry name" value="HET DOMAIN-CONTAINING PROTEIN"/>
    <property type="match status" value="1"/>
</dbReference>
<dbReference type="InterPro" id="IPR010730">
    <property type="entry name" value="HET"/>
</dbReference>
<evidence type="ECO:0000259" key="1">
    <source>
        <dbReference type="Pfam" id="PF06985"/>
    </source>
</evidence>
<dbReference type="Pfam" id="PF06985">
    <property type="entry name" value="HET"/>
    <property type="match status" value="1"/>
</dbReference>
<dbReference type="PANTHER" id="PTHR10622:SF12">
    <property type="entry name" value="HET DOMAIN-CONTAINING PROTEIN"/>
    <property type="match status" value="1"/>
</dbReference>
<evidence type="ECO:0000259" key="2">
    <source>
        <dbReference type="Pfam" id="PF26640"/>
    </source>
</evidence>
<proteinExistence type="predicted"/>
<evidence type="ECO:0000313" key="3">
    <source>
        <dbReference type="EMBL" id="KAK4654129.1"/>
    </source>
</evidence>
<name>A0ABR0GET7_9PEZI</name>
<comment type="caution">
    <text evidence="3">The sequence shown here is derived from an EMBL/GenBank/DDBJ whole genome shotgun (WGS) entry which is preliminary data.</text>
</comment>